<accession>A0A084QWS4</accession>
<dbReference type="Proteomes" id="UP000028524">
    <property type="component" value="Unassembled WGS sequence"/>
</dbReference>
<proteinExistence type="predicted"/>
<sequence length="476" mass="55013">MGQAPSAPKERPLLSPQNDRKSVEDEAKATHVAKRKRKKEINNVANEQSQDKQKKRRRKTSKKRNPDATLETMPPGIRLEIMALLHLDDLQQLFQASPNYPQLYRQHRSYILRQSLVSSLEQVLLETVTVLFTKGLVPFSSASDTHTFKTIVNQSHLMRGSEPYAKSQLIENMKALEIEAMAKFYYSVIQPLIGFIPRQALPRLVARDFDRENFPASLCQTRAMFSWPGNEPPPTTGLNQKGCYLYLDHFNPWEVEEINCVHVLAMEKVNQIFYQLNFIYDRQQPLILDHPDGQWQLWQQMQSIRRRWGTNGSVRLMAQILLMGDLVTIGLPQLIRITSKEKDYERLMSFIYKRVDEYNQGCQADPREDTNGQPQDTSVPSVNTHSTTPCHAETPKAFLGDHEPDEQGNMEPPLAWILTCNNVSGGLDRSRLDDRKRGWGYVMWDASRLKRHGDDCIVVQQFHEYGCVEDDRRSRF</sequence>
<organism evidence="2 3">
    <name type="scientific">Stachybotrys chlorohalonatus (strain IBT 40285)</name>
    <dbReference type="NCBI Taxonomy" id="1283841"/>
    <lineage>
        <taxon>Eukaryota</taxon>
        <taxon>Fungi</taxon>
        <taxon>Dikarya</taxon>
        <taxon>Ascomycota</taxon>
        <taxon>Pezizomycotina</taxon>
        <taxon>Sordariomycetes</taxon>
        <taxon>Hypocreomycetidae</taxon>
        <taxon>Hypocreales</taxon>
        <taxon>Stachybotryaceae</taxon>
        <taxon>Stachybotrys</taxon>
    </lineage>
</organism>
<feature type="compositionally biased region" description="Polar residues" evidence="1">
    <location>
        <begin position="371"/>
        <end position="389"/>
    </location>
</feature>
<feature type="region of interest" description="Disordered" evidence="1">
    <location>
        <begin position="362"/>
        <end position="406"/>
    </location>
</feature>
<evidence type="ECO:0000313" key="3">
    <source>
        <dbReference type="Proteomes" id="UP000028524"/>
    </source>
</evidence>
<evidence type="ECO:0008006" key="4">
    <source>
        <dbReference type="Google" id="ProtNLM"/>
    </source>
</evidence>
<gene>
    <name evidence="2" type="ORF">S40285_10010</name>
</gene>
<evidence type="ECO:0000256" key="1">
    <source>
        <dbReference type="SAM" id="MobiDB-lite"/>
    </source>
</evidence>
<feature type="compositionally biased region" description="Basic and acidic residues" evidence="1">
    <location>
        <begin position="8"/>
        <end position="29"/>
    </location>
</feature>
<dbReference type="AlphaFoldDB" id="A0A084QWS4"/>
<reference evidence="2 3" key="1">
    <citation type="journal article" date="2014" name="BMC Genomics">
        <title>Comparative genome sequencing reveals chemotype-specific gene clusters in the toxigenic black mold Stachybotrys.</title>
        <authorList>
            <person name="Semeiks J."/>
            <person name="Borek D."/>
            <person name="Otwinowski Z."/>
            <person name="Grishin N.V."/>
        </authorList>
    </citation>
    <scope>NUCLEOTIDE SEQUENCE [LARGE SCALE GENOMIC DNA]</scope>
    <source>
        <strain evidence="2 3">IBT 40285</strain>
    </source>
</reference>
<feature type="compositionally biased region" description="Basic residues" evidence="1">
    <location>
        <begin position="53"/>
        <end position="63"/>
    </location>
</feature>
<protein>
    <recommendedName>
        <fullName evidence="4">F-box domain-containing protein</fullName>
    </recommendedName>
</protein>
<dbReference type="EMBL" id="KL659896">
    <property type="protein sequence ID" value="KFA68409.1"/>
    <property type="molecule type" value="Genomic_DNA"/>
</dbReference>
<dbReference type="InParanoid" id="A0A084QWS4"/>
<dbReference type="STRING" id="1283841.A0A084QWS4"/>
<feature type="region of interest" description="Disordered" evidence="1">
    <location>
        <begin position="1"/>
        <end position="73"/>
    </location>
</feature>
<evidence type="ECO:0000313" key="2">
    <source>
        <dbReference type="EMBL" id="KFA68409.1"/>
    </source>
</evidence>
<name>A0A084QWS4_STAC4</name>
<dbReference type="HOGENOM" id="CLU_035834_0_0_1"/>
<dbReference type="OMA" id="MEVVRIM"/>
<dbReference type="OrthoDB" id="5304511at2759"/>
<keyword evidence="3" id="KW-1185">Reference proteome</keyword>